<evidence type="ECO:0000256" key="8">
    <source>
        <dbReference type="ARBA" id="ARBA00023034"/>
    </source>
</evidence>
<evidence type="ECO:0000313" key="16">
    <source>
        <dbReference type="EMBL" id="CDK28462.1"/>
    </source>
</evidence>
<comment type="subcellular location">
    <subcellularLocation>
        <location evidence="1">Endoplasmic reticulum</location>
    </subcellularLocation>
    <subcellularLocation>
        <location evidence="2">Golgi apparatus membrane</location>
    </subcellularLocation>
</comment>
<keyword evidence="6" id="KW-0677">Repeat</keyword>
<dbReference type="STRING" id="1382522.W6MTD5"/>
<feature type="transmembrane region" description="Helical" evidence="14">
    <location>
        <begin position="558"/>
        <end position="579"/>
    </location>
</feature>
<sequence length="1211" mass="135574">MDSNLDLTGLFRQYQGKLLSWYTSLVLLITRQQSKFILWPASIVFVISYPALYSFVSQIPHSSTASTSNLVDVLALNNSTDFGFESRQVWIQPSLETIPQEGYALTKKFLMDSLEVQTSLLEGIDLNQGLLHSVFEFWNNDLDVLNSSQNLLRTVQKHDNSHLEHDGILAGIVRVDGVVISAEALKISLIFEKGSKIGSQWDENVSKFQSQKFTLLTPSSSSNRIYEFKYIPFAYFGFTLCNISYLLVIIYVVMSISNVQSVKSRVGLLVAFVVEIALSLLSSATITSYFFTELDLMEVPMQILAFVVIIVGLENMFRLINAVSQTSEDLPMNRRFVDAFITQSYLSTIIVVVDAFLLLGLVPLFIGAGKSTLQFCLFASLAILIDHFMHLTYFTSVLYIDMRRMELEDLIQEQSNHKPPKTLLQRSKLDSVKRAMETYIGRAQLPLTTTVTGSVVCALFLLFANITWMGREVVDSSSVNLIPSGFQYAFEDTTKKIPCTTRYVPYFLSKKAHAYEMLKFFDRKTIALSVSEPVVIAYSSSLSGSVAFDLSTVYNYDIYYVLEFAACLIFILSTAVIIMKYSLDKKDISQLQEDQEEEGVLDSNGRACFQSKELTRGHFLDIVRISTSSCPFVVTVGMDHKVLVWSPLSLPLPMPSQLPVSGKLLPIIDVILSNSGGFIVIVSKSGVLKCWSRLTMSWIWTIQIDALKNGRALEYFFRKRTKSSVGSRRLRVSRPSRLSTVESNETINETTKEADTQKALSPQRQSRSIDTNSMIQQIRSMSIDSAYDRSNNLKALSENTKKDFITVLPDGTIYVISCEDGSVTKFDASSQPLVCAKKLISPRVNDRLVCLTADGTLVVGTVINNKWKIRKVHIQKESYNSGKSLTTPATLSRTSSMDYQSYSQFQAFKHTAPSLDSTTPPSVEKKDYSSAEIATVPFVGMVVCAHGTKADLIDVQTGTLMKTFEISEFKKGTFNVFHPDPYHCRFCGCASVSSFSLAYIEKDSKTLVLHTFSIDNRAKNNICLRVERDPRETRCLGFDSVSEHQYCSSNVEGWCTTDLNMLIGVRKKNVEDIPSTREAGLRNRKLHRSSSTKIPSLSDIWEGWTLSATGKTRTFEIPNGTDQGLLIKSIGPVAKFGHKSIICSFGNVMKILYLGNDNLIEEGDLDKEGISGLSSNENSTALSFINRRRKMTLKKYNLTHSTKFNDPLDAD</sequence>
<dbReference type="InterPro" id="IPR053958">
    <property type="entry name" value="HMGCR/SNAP/NPC1-like_SSD"/>
</dbReference>
<feature type="transmembrane region" description="Helical" evidence="14">
    <location>
        <begin position="372"/>
        <end position="400"/>
    </location>
</feature>
<dbReference type="RefSeq" id="XP_022460452.1">
    <property type="nucleotide sequence ID" value="XM_022601180.1"/>
</dbReference>
<evidence type="ECO:0000256" key="12">
    <source>
        <dbReference type="ARBA" id="ARBA00023221"/>
    </source>
</evidence>
<dbReference type="AlphaFoldDB" id="W6MTD5"/>
<keyword evidence="12" id="KW-0753">Steroid metabolism</keyword>
<dbReference type="Gene3D" id="2.130.10.10">
    <property type="entry name" value="YVTN repeat-like/Quinoprotein amine dehydrogenase"/>
    <property type="match status" value="1"/>
</dbReference>
<keyword evidence="17" id="KW-1185">Reference proteome</keyword>
<evidence type="ECO:0000256" key="7">
    <source>
        <dbReference type="ARBA" id="ARBA00022824"/>
    </source>
</evidence>
<feature type="domain" description="SSD" evidence="15">
    <location>
        <begin position="237"/>
        <end position="400"/>
    </location>
</feature>
<dbReference type="Proteomes" id="UP000019384">
    <property type="component" value="Unassembled WGS sequence"/>
</dbReference>
<dbReference type="Pfam" id="PF12349">
    <property type="entry name" value="Sterol-sensing"/>
    <property type="match status" value="1"/>
</dbReference>
<dbReference type="EMBL" id="HG793129">
    <property type="protein sequence ID" value="CDK28462.1"/>
    <property type="molecule type" value="Genomic_DNA"/>
</dbReference>
<feature type="transmembrane region" description="Helical" evidence="14">
    <location>
        <begin position="233"/>
        <end position="254"/>
    </location>
</feature>
<keyword evidence="14" id="KW-1133">Transmembrane helix</keyword>
<evidence type="ECO:0000256" key="11">
    <source>
        <dbReference type="ARBA" id="ARBA00023136"/>
    </source>
</evidence>
<dbReference type="GO" id="GO:0005789">
    <property type="term" value="C:endoplasmic reticulum membrane"/>
    <property type="evidence" value="ECO:0007669"/>
    <property type="project" value="InterPro"/>
</dbReference>
<dbReference type="GO" id="GO:0032933">
    <property type="term" value="P:SREBP signaling pathway"/>
    <property type="evidence" value="ECO:0007669"/>
    <property type="project" value="InterPro"/>
</dbReference>
<name>W6MTD5_9ASCO</name>
<keyword evidence="7" id="KW-0256">Endoplasmic reticulum</keyword>
<evidence type="ECO:0000256" key="14">
    <source>
        <dbReference type="SAM" id="Phobius"/>
    </source>
</evidence>
<dbReference type="InterPro" id="IPR015943">
    <property type="entry name" value="WD40/YVTN_repeat-like_dom_sf"/>
</dbReference>
<dbReference type="PROSITE" id="PS50156">
    <property type="entry name" value="SSD"/>
    <property type="match status" value="1"/>
</dbReference>
<feature type="transmembrane region" description="Helical" evidence="14">
    <location>
        <begin position="303"/>
        <end position="324"/>
    </location>
</feature>
<dbReference type="InterPro" id="IPR030225">
    <property type="entry name" value="SCAP"/>
</dbReference>
<dbReference type="PANTHER" id="PTHR46378">
    <property type="entry name" value="STEROL REGULATORY ELEMENT-BINDING PROTEIN CLEAVAGE-ACTIVATING PROTEIN"/>
    <property type="match status" value="1"/>
</dbReference>
<reference evidence="16" key="2">
    <citation type="submission" date="2014-02" db="EMBL/GenBank/DDBJ databases">
        <title>Complete DNA sequence of /Kuraishia capsulata/ illustrates novel genomic features among budding yeasts (/Saccharomycotina/).</title>
        <authorList>
            <person name="Morales L."/>
            <person name="Noel B."/>
            <person name="Porcel B."/>
            <person name="Marcet-Houben M."/>
            <person name="Hullo M-F."/>
            <person name="Sacerdot C."/>
            <person name="Tekaia F."/>
            <person name="Leh-Louis V."/>
            <person name="Despons L."/>
            <person name="Khanna V."/>
            <person name="Aury J-M."/>
            <person name="Barbe V."/>
            <person name="Couloux A."/>
            <person name="Labadie K."/>
            <person name="Pelletier E."/>
            <person name="Souciet J-L."/>
            <person name="Boekhout T."/>
            <person name="Gabaldon T."/>
            <person name="Wincker P."/>
            <person name="Dujon B."/>
        </authorList>
    </citation>
    <scope>NUCLEOTIDE SEQUENCE</scope>
    <source>
        <strain evidence="16">CBS 1993</strain>
    </source>
</reference>
<dbReference type="GO" id="GO:0032936">
    <property type="term" value="C:SREBP-SCAP complex"/>
    <property type="evidence" value="ECO:0007669"/>
    <property type="project" value="TreeGrafter"/>
</dbReference>
<keyword evidence="11 14" id="KW-0472">Membrane</keyword>
<feature type="transmembrane region" description="Helical" evidence="14">
    <location>
        <begin position="345"/>
        <end position="366"/>
    </location>
</feature>
<dbReference type="OrthoDB" id="1914839at2759"/>
<keyword evidence="8" id="KW-0333">Golgi apparatus</keyword>
<dbReference type="GeneID" id="34521840"/>
<feature type="transmembrane region" description="Helical" evidence="14">
    <location>
        <begin position="443"/>
        <end position="468"/>
    </location>
</feature>
<dbReference type="InterPro" id="IPR000731">
    <property type="entry name" value="SSD"/>
</dbReference>
<keyword evidence="10" id="KW-0446">Lipid-binding</keyword>
<dbReference type="GO" id="GO:0045540">
    <property type="term" value="P:regulation of cholesterol biosynthetic process"/>
    <property type="evidence" value="ECO:0007669"/>
    <property type="project" value="TreeGrafter"/>
</dbReference>
<evidence type="ECO:0000256" key="10">
    <source>
        <dbReference type="ARBA" id="ARBA00023121"/>
    </source>
</evidence>
<dbReference type="HOGENOM" id="CLU_264915_0_0_1"/>
<evidence type="ECO:0000256" key="1">
    <source>
        <dbReference type="ARBA" id="ARBA00004240"/>
    </source>
</evidence>
<evidence type="ECO:0000313" key="17">
    <source>
        <dbReference type="Proteomes" id="UP000019384"/>
    </source>
</evidence>
<feature type="region of interest" description="Disordered" evidence="13">
    <location>
        <begin position="742"/>
        <end position="766"/>
    </location>
</feature>
<dbReference type="InterPro" id="IPR011047">
    <property type="entry name" value="Quinoprotein_ADH-like_sf"/>
</dbReference>
<comment type="similarity">
    <text evidence="3">Belongs to the WD repeat SCAP family.</text>
</comment>
<evidence type="ECO:0000256" key="13">
    <source>
        <dbReference type="SAM" id="MobiDB-lite"/>
    </source>
</evidence>
<evidence type="ECO:0000256" key="3">
    <source>
        <dbReference type="ARBA" id="ARBA00007410"/>
    </source>
</evidence>
<dbReference type="GO" id="GO:0000139">
    <property type="term" value="C:Golgi membrane"/>
    <property type="evidence" value="ECO:0007669"/>
    <property type="project" value="UniProtKB-SubCell"/>
</dbReference>
<proteinExistence type="inferred from homology"/>
<dbReference type="SUPFAM" id="SSF50998">
    <property type="entry name" value="Quinoprotein alcohol dehydrogenase-like"/>
    <property type="match status" value="1"/>
</dbReference>
<dbReference type="PANTHER" id="PTHR46378:SF1">
    <property type="entry name" value="STEROL REGULATORY ELEMENT-BINDING PROTEIN CLEAVAGE-ACTIVATING PROTEIN"/>
    <property type="match status" value="1"/>
</dbReference>
<evidence type="ECO:0000256" key="5">
    <source>
        <dbReference type="ARBA" id="ARBA00022574"/>
    </source>
</evidence>
<dbReference type="GO" id="GO:0032934">
    <property type="term" value="F:sterol binding"/>
    <property type="evidence" value="ECO:0007669"/>
    <property type="project" value="InterPro"/>
</dbReference>
<accession>W6MTD5</accession>
<keyword evidence="9" id="KW-0443">Lipid metabolism</keyword>
<evidence type="ECO:0000256" key="4">
    <source>
        <dbReference type="ARBA" id="ARBA00019541"/>
    </source>
</evidence>
<gene>
    <name evidence="16" type="ORF">KUCA_T00004445001</name>
</gene>
<keyword evidence="14" id="KW-0812">Transmembrane</keyword>
<evidence type="ECO:0000256" key="6">
    <source>
        <dbReference type="ARBA" id="ARBA00022737"/>
    </source>
</evidence>
<protein>
    <recommendedName>
        <fullName evidence="4">Sterol regulatory element-binding protein cleavage-activating protein</fullName>
    </recommendedName>
</protein>
<keyword evidence="5" id="KW-0853">WD repeat</keyword>
<feature type="transmembrane region" description="Helical" evidence="14">
    <location>
        <begin position="266"/>
        <end position="291"/>
    </location>
</feature>
<evidence type="ECO:0000256" key="2">
    <source>
        <dbReference type="ARBA" id="ARBA00004394"/>
    </source>
</evidence>
<dbReference type="GO" id="GO:0008202">
    <property type="term" value="P:steroid metabolic process"/>
    <property type="evidence" value="ECO:0007669"/>
    <property type="project" value="UniProtKB-KW"/>
</dbReference>
<reference evidence="16" key="1">
    <citation type="submission" date="2013-12" db="EMBL/GenBank/DDBJ databases">
        <authorList>
            <person name="Genoscope - CEA"/>
        </authorList>
    </citation>
    <scope>NUCLEOTIDE SEQUENCE</scope>
    <source>
        <strain evidence="16">CBS 1993</strain>
    </source>
</reference>
<evidence type="ECO:0000256" key="9">
    <source>
        <dbReference type="ARBA" id="ARBA00023098"/>
    </source>
</evidence>
<evidence type="ECO:0000259" key="15">
    <source>
        <dbReference type="PROSITE" id="PS50156"/>
    </source>
</evidence>
<organism evidence="16 17">
    <name type="scientific">Kuraishia capsulata CBS 1993</name>
    <dbReference type="NCBI Taxonomy" id="1382522"/>
    <lineage>
        <taxon>Eukaryota</taxon>
        <taxon>Fungi</taxon>
        <taxon>Dikarya</taxon>
        <taxon>Ascomycota</taxon>
        <taxon>Saccharomycotina</taxon>
        <taxon>Pichiomycetes</taxon>
        <taxon>Pichiales</taxon>
        <taxon>Pichiaceae</taxon>
        <taxon>Kuraishia</taxon>
    </lineage>
</organism>